<feature type="region of interest" description="Disordered" evidence="3">
    <location>
        <begin position="573"/>
        <end position="600"/>
    </location>
</feature>
<gene>
    <name evidence="4" type="ORF">ACFONC_11995</name>
</gene>
<dbReference type="InterPro" id="IPR011990">
    <property type="entry name" value="TPR-like_helical_dom_sf"/>
</dbReference>
<dbReference type="Proteomes" id="UP001595705">
    <property type="component" value="Unassembled WGS sequence"/>
</dbReference>
<dbReference type="SMART" id="SM00028">
    <property type="entry name" value="TPR"/>
    <property type="match status" value="5"/>
</dbReference>
<dbReference type="PROSITE" id="PS50005">
    <property type="entry name" value="TPR"/>
    <property type="match status" value="3"/>
</dbReference>
<feature type="repeat" description="TPR" evidence="2">
    <location>
        <begin position="217"/>
        <end position="250"/>
    </location>
</feature>
<evidence type="ECO:0000313" key="5">
    <source>
        <dbReference type="Proteomes" id="UP001595705"/>
    </source>
</evidence>
<feature type="repeat" description="TPR" evidence="2">
    <location>
        <begin position="81"/>
        <end position="114"/>
    </location>
</feature>
<dbReference type="InterPro" id="IPR019734">
    <property type="entry name" value="TPR_rpt"/>
</dbReference>
<protein>
    <submittedName>
        <fullName evidence="4">Tetratricopeptide repeat-containing sulfotransferase family protein</fullName>
    </submittedName>
</protein>
<feature type="repeat" description="TPR" evidence="2">
    <location>
        <begin position="115"/>
        <end position="148"/>
    </location>
</feature>
<dbReference type="Gene3D" id="3.40.50.300">
    <property type="entry name" value="P-loop containing nucleotide triphosphate hydrolases"/>
    <property type="match status" value="1"/>
</dbReference>
<dbReference type="InterPro" id="IPR027417">
    <property type="entry name" value="P-loop_NTPase"/>
</dbReference>
<name>A0ABV7XPC6_9GAMM</name>
<evidence type="ECO:0000256" key="3">
    <source>
        <dbReference type="SAM" id="MobiDB-lite"/>
    </source>
</evidence>
<dbReference type="SUPFAM" id="SSF52540">
    <property type="entry name" value="P-loop containing nucleoside triphosphate hydrolases"/>
    <property type="match status" value="1"/>
</dbReference>
<dbReference type="InterPro" id="IPR026634">
    <property type="entry name" value="TPST-like"/>
</dbReference>
<evidence type="ECO:0000256" key="1">
    <source>
        <dbReference type="ARBA" id="ARBA00022679"/>
    </source>
</evidence>
<dbReference type="PANTHER" id="PTHR12788:SF10">
    <property type="entry name" value="PROTEIN-TYROSINE SULFOTRANSFERASE"/>
    <property type="match status" value="1"/>
</dbReference>
<accession>A0ABV7XPC6</accession>
<evidence type="ECO:0000256" key="2">
    <source>
        <dbReference type="PROSITE-ProRule" id="PRU00339"/>
    </source>
</evidence>
<dbReference type="Pfam" id="PF13432">
    <property type="entry name" value="TPR_16"/>
    <property type="match status" value="3"/>
</dbReference>
<dbReference type="Pfam" id="PF13469">
    <property type="entry name" value="Sulfotransfer_3"/>
    <property type="match status" value="1"/>
</dbReference>
<keyword evidence="2" id="KW-0802">TPR repeat</keyword>
<keyword evidence="1" id="KW-0808">Transferase</keyword>
<dbReference type="Pfam" id="PF13181">
    <property type="entry name" value="TPR_8"/>
    <property type="match status" value="1"/>
</dbReference>
<keyword evidence="5" id="KW-1185">Reference proteome</keyword>
<sequence>MTTPDSSPSSRAPAAQLAHATSLTRSGRLAEAGALLLPLSKTHPSDPLVHRALGELFTARRDPRTALSHLQLACRLAPESATNALELGRLQAATGDFDGARLSFGQATQLDPALFEAWFLLGVTYMREERQAQALPFLRRAHQLQPTHPDATRALADAEFHAGTAGDALPLWQEVVAARPGDVNARLRLGETLNRLVLLDEEIANYEDALSLLPESADIWMALAQTREDGGAREEAIEAYGRALRFKPGWVTPLAGLLALQRKDAPDALVDQAIAIQARPDLADRDRALLGYALGKIQDSRGMHAAAMASWHDANAARRRMSGEYNRPRAEEDARRLMEVFDAGFFAHPQAAVGSHDGRPLFVVGMPRSGTTLTEQIIAMHSRAHGCGELPDLPLIVKTLGTRWPDIARDLEPGLLEREAARYLQAASRHAAADVLRLVDKTPLNYFNLGLVALLFPQARVVWCRRDPRDIAISIYSENFALNSRFATDLDAIAHSIALQTRLMRHWQSVLPLPIHELQYEALVESPEPEARRLIDFLGLDWEPACLEFHRSNRTVQTPSRWQVREPIHRRSSGRWQRHADSLPAFDPDSFPAADPGRID</sequence>
<evidence type="ECO:0000313" key="4">
    <source>
        <dbReference type="EMBL" id="MFC3716873.1"/>
    </source>
</evidence>
<comment type="caution">
    <text evidence="4">The sequence shown here is derived from an EMBL/GenBank/DDBJ whole genome shotgun (WGS) entry which is preliminary data.</text>
</comment>
<dbReference type="SUPFAM" id="SSF48452">
    <property type="entry name" value="TPR-like"/>
    <property type="match status" value="1"/>
</dbReference>
<dbReference type="PANTHER" id="PTHR12788">
    <property type="entry name" value="PROTEIN-TYROSINE SULFOTRANSFERASE 2"/>
    <property type="match status" value="1"/>
</dbReference>
<organism evidence="4 5">
    <name type="scientific">Luteimonas soli</name>
    <dbReference type="NCBI Taxonomy" id="1648966"/>
    <lineage>
        <taxon>Bacteria</taxon>
        <taxon>Pseudomonadati</taxon>
        <taxon>Pseudomonadota</taxon>
        <taxon>Gammaproteobacteria</taxon>
        <taxon>Lysobacterales</taxon>
        <taxon>Lysobacteraceae</taxon>
        <taxon>Luteimonas</taxon>
    </lineage>
</organism>
<dbReference type="Gene3D" id="1.25.40.10">
    <property type="entry name" value="Tetratricopeptide repeat domain"/>
    <property type="match status" value="1"/>
</dbReference>
<proteinExistence type="predicted"/>
<reference evidence="5" key="1">
    <citation type="journal article" date="2019" name="Int. J. Syst. Evol. Microbiol.">
        <title>The Global Catalogue of Microorganisms (GCM) 10K type strain sequencing project: providing services to taxonomists for standard genome sequencing and annotation.</title>
        <authorList>
            <consortium name="The Broad Institute Genomics Platform"/>
            <consortium name="The Broad Institute Genome Sequencing Center for Infectious Disease"/>
            <person name="Wu L."/>
            <person name="Ma J."/>
        </authorList>
    </citation>
    <scope>NUCLEOTIDE SEQUENCE [LARGE SCALE GENOMIC DNA]</scope>
    <source>
        <strain evidence="5">KCTC 42441</strain>
    </source>
</reference>
<dbReference type="RefSeq" id="WP_386744344.1">
    <property type="nucleotide sequence ID" value="NZ_JBHRYA010000007.1"/>
</dbReference>
<dbReference type="EMBL" id="JBHRYA010000007">
    <property type="protein sequence ID" value="MFC3716873.1"/>
    <property type="molecule type" value="Genomic_DNA"/>
</dbReference>